<evidence type="ECO:0000313" key="3">
    <source>
        <dbReference type="Proteomes" id="UP000770661"/>
    </source>
</evidence>
<accession>A0A8J4YFZ8</accession>
<name>A0A8J4YFZ8_CHIOP</name>
<dbReference type="OrthoDB" id="10480449at2759"/>
<dbReference type="AlphaFoldDB" id="A0A8J4YFZ8"/>
<dbReference type="Proteomes" id="UP000770661">
    <property type="component" value="Unassembled WGS sequence"/>
</dbReference>
<comment type="caution">
    <text evidence="2">The sequence shown here is derived from an EMBL/GenBank/DDBJ whole genome shotgun (WGS) entry which is preliminary data.</text>
</comment>
<gene>
    <name evidence="2" type="ORF">GWK47_005972</name>
</gene>
<keyword evidence="3" id="KW-1185">Reference proteome</keyword>
<reference evidence="2" key="1">
    <citation type="submission" date="2020-07" db="EMBL/GenBank/DDBJ databases">
        <title>The High-quality genome of the commercially important snow crab, Chionoecetes opilio.</title>
        <authorList>
            <person name="Jeong J.-H."/>
            <person name="Ryu S."/>
        </authorList>
    </citation>
    <scope>NUCLEOTIDE SEQUENCE</scope>
    <source>
        <strain evidence="2">MADBK_172401_WGS</strain>
        <tissue evidence="2">Digestive gland</tissue>
    </source>
</reference>
<organism evidence="2 3">
    <name type="scientific">Chionoecetes opilio</name>
    <name type="common">Atlantic snow crab</name>
    <name type="synonym">Cancer opilio</name>
    <dbReference type="NCBI Taxonomy" id="41210"/>
    <lineage>
        <taxon>Eukaryota</taxon>
        <taxon>Metazoa</taxon>
        <taxon>Ecdysozoa</taxon>
        <taxon>Arthropoda</taxon>
        <taxon>Crustacea</taxon>
        <taxon>Multicrustacea</taxon>
        <taxon>Malacostraca</taxon>
        <taxon>Eumalacostraca</taxon>
        <taxon>Eucarida</taxon>
        <taxon>Decapoda</taxon>
        <taxon>Pleocyemata</taxon>
        <taxon>Brachyura</taxon>
        <taxon>Eubrachyura</taxon>
        <taxon>Majoidea</taxon>
        <taxon>Majidae</taxon>
        <taxon>Chionoecetes</taxon>
    </lineage>
</organism>
<proteinExistence type="predicted"/>
<evidence type="ECO:0000313" key="2">
    <source>
        <dbReference type="EMBL" id="KAG0722516.1"/>
    </source>
</evidence>
<dbReference type="EMBL" id="JACEEZ010009448">
    <property type="protein sequence ID" value="KAG0722516.1"/>
    <property type="molecule type" value="Genomic_DNA"/>
</dbReference>
<evidence type="ECO:0000256" key="1">
    <source>
        <dbReference type="SAM" id="MobiDB-lite"/>
    </source>
</evidence>
<sequence length="247" mass="26842">MSTMDIEVDEESFPHLNPSTAGKRARAPSPSQEGPGKAPRTGPDTQPPAAECVPASFLLRAASGARVFANPSRVSHALHLSPFEKYILEGETRALGNGSALIGVVWEHNIPKVPDLGKTTFTLGEWGVTCRRAERDVPDYLYARVGPLADVTVLDEVRKAFRWWRGGRDHLDLAPQSAKIHHWEVVTPQGERDPSHEGVYLPICVLGAPLPPPSAPLPWVPSDRPLPQHLQVSGAVLPLQRASPMPV</sequence>
<protein>
    <submittedName>
        <fullName evidence="2">Uncharacterized protein</fullName>
    </submittedName>
</protein>
<feature type="compositionally biased region" description="Acidic residues" evidence="1">
    <location>
        <begin position="1"/>
        <end position="11"/>
    </location>
</feature>
<feature type="region of interest" description="Disordered" evidence="1">
    <location>
        <begin position="1"/>
        <end position="50"/>
    </location>
</feature>